<evidence type="ECO:0000256" key="1">
    <source>
        <dbReference type="SAM" id="Phobius"/>
    </source>
</evidence>
<keyword evidence="3" id="KW-1185">Reference proteome</keyword>
<dbReference type="AlphaFoldDB" id="A0A1M5N9V8"/>
<organism evidence="2 3">
    <name type="scientific">Marivita hallyeonensis</name>
    <dbReference type="NCBI Taxonomy" id="996342"/>
    <lineage>
        <taxon>Bacteria</taxon>
        <taxon>Pseudomonadati</taxon>
        <taxon>Pseudomonadota</taxon>
        <taxon>Alphaproteobacteria</taxon>
        <taxon>Rhodobacterales</taxon>
        <taxon>Roseobacteraceae</taxon>
        <taxon>Marivita</taxon>
    </lineage>
</organism>
<dbReference type="EMBL" id="FQXC01000001">
    <property type="protein sequence ID" value="SHG86288.1"/>
    <property type="molecule type" value="Genomic_DNA"/>
</dbReference>
<dbReference type="OrthoDB" id="9990103at2"/>
<reference evidence="2 3" key="1">
    <citation type="submission" date="2016-11" db="EMBL/GenBank/DDBJ databases">
        <authorList>
            <person name="Jaros S."/>
            <person name="Januszkiewicz K."/>
            <person name="Wedrychowicz H."/>
        </authorList>
    </citation>
    <scope>NUCLEOTIDE SEQUENCE [LARGE SCALE GENOMIC DNA]</scope>
    <source>
        <strain evidence="2 3">DSM 29431</strain>
    </source>
</reference>
<keyword evidence="1" id="KW-1133">Transmembrane helix</keyword>
<feature type="transmembrane region" description="Helical" evidence="1">
    <location>
        <begin position="33"/>
        <end position="58"/>
    </location>
</feature>
<dbReference type="Proteomes" id="UP000184221">
    <property type="component" value="Unassembled WGS sequence"/>
</dbReference>
<keyword evidence="1" id="KW-0812">Transmembrane</keyword>
<protein>
    <submittedName>
        <fullName evidence="2">Uncharacterized protein</fullName>
    </submittedName>
</protein>
<name>A0A1M5N9V8_9RHOB</name>
<sequence>MTRRDMMPAGMGVIMGAMMLWMLHGFLTGDGSAAGAVAFVLAHVAVVSAALAAVAFGLHRRWPALARILAHRPSRRHVGVMFGMAVATAVLIHLVHGGPAWT</sequence>
<proteinExistence type="predicted"/>
<dbReference type="STRING" id="996342.SAMN05443551_0826"/>
<dbReference type="RefSeq" id="WP_072776208.1">
    <property type="nucleotide sequence ID" value="NZ_FQXC01000001.1"/>
</dbReference>
<feature type="transmembrane region" description="Helical" evidence="1">
    <location>
        <begin position="7"/>
        <end position="27"/>
    </location>
</feature>
<gene>
    <name evidence="2" type="ORF">SAMN05443551_0826</name>
</gene>
<keyword evidence="1" id="KW-0472">Membrane</keyword>
<evidence type="ECO:0000313" key="3">
    <source>
        <dbReference type="Proteomes" id="UP000184221"/>
    </source>
</evidence>
<evidence type="ECO:0000313" key="2">
    <source>
        <dbReference type="EMBL" id="SHG86288.1"/>
    </source>
</evidence>
<feature type="transmembrane region" description="Helical" evidence="1">
    <location>
        <begin position="78"/>
        <end position="96"/>
    </location>
</feature>
<accession>A0A1M5N9V8</accession>